<protein>
    <submittedName>
        <fullName evidence="2">Uncharacterized protein</fullName>
    </submittedName>
</protein>
<gene>
    <name evidence="2" type="ORF">TBK1r_56350</name>
</gene>
<keyword evidence="1" id="KW-0812">Transmembrane</keyword>
<evidence type="ECO:0000313" key="2">
    <source>
        <dbReference type="EMBL" id="QDV86616.1"/>
    </source>
</evidence>
<evidence type="ECO:0000256" key="1">
    <source>
        <dbReference type="SAM" id="Phobius"/>
    </source>
</evidence>
<keyword evidence="1" id="KW-0472">Membrane</keyword>
<reference evidence="2 3" key="1">
    <citation type="submission" date="2019-02" db="EMBL/GenBank/DDBJ databases">
        <title>Deep-cultivation of Planctomycetes and their phenomic and genomic characterization uncovers novel biology.</title>
        <authorList>
            <person name="Wiegand S."/>
            <person name="Jogler M."/>
            <person name="Boedeker C."/>
            <person name="Pinto D."/>
            <person name="Vollmers J."/>
            <person name="Rivas-Marin E."/>
            <person name="Kohn T."/>
            <person name="Peeters S.H."/>
            <person name="Heuer A."/>
            <person name="Rast P."/>
            <person name="Oberbeckmann S."/>
            <person name="Bunk B."/>
            <person name="Jeske O."/>
            <person name="Meyerdierks A."/>
            <person name="Storesund J.E."/>
            <person name="Kallscheuer N."/>
            <person name="Luecker S."/>
            <person name="Lage O.M."/>
            <person name="Pohl T."/>
            <person name="Merkel B.J."/>
            <person name="Hornburger P."/>
            <person name="Mueller R.-W."/>
            <person name="Bruemmer F."/>
            <person name="Labrenz M."/>
            <person name="Spormann A.M."/>
            <person name="Op den Camp H."/>
            <person name="Overmann J."/>
            <person name="Amann R."/>
            <person name="Jetten M.S.M."/>
            <person name="Mascher T."/>
            <person name="Medema M.H."/>
            <person name="Devos D.P."/>
            <person name="Kaster A.-K."/>
            <person name="Ovreas L."/>
            <person name="Rohde M."/>
            <person name="Galperin M.Y."/>
            <person name="Jogler C."/>
        </authorList>
    </citation>
    <scope>NUCLEOTIDE SEQUENCE [LARGE SCALE GENOMIC DNA]</scope>
    <source>
        <strain evidence="2 3">TBK1r</strain>
    </source>
</reference>
<feature type="transmembrane region" description="Helical" evidence="1">
    <location>
        <begin position="41"/>
        <end position="62"/>
    </location>
</feature>
<sequence>MFFLHQDVIPPAGPLKRTVIPFVPVAESVQKPPAEPMKFRLRTLLVLVTVCGLAVAWSLLIANQKEKRRLHQTSFEELDDQVAALDSELSRRLMQIPSVMDQLQAANPIDPPMAMGHSVSGESQRYGRYQFERHFHYHWQLADGTRAEGLKLVVGSIIGDDPSEKHLVKLTYVPNQINNEIASWIALVLKKNQRVQIQHLTDGD</sequence>
<evidence type="ECO:0000313" key="3">
    <source>
        <dbReference type="Proteomes" id="UP000318081"/>
    </source>
</evidence>
<keyword evidence="1" id="KW-1133">Transmembrane helix</keyword>
<keyword evidence="3" id="KW-1185">Reference proteome</keyword>
<dbReference type="Proteomes" id="UP000318081">
    <property type="component" value="Chromosome"/>
</dbReference>
<accession>A0ABX5XZB5</accession>
<dbReference type="EMBL" id="CP036432">
    <property type="protein sequence ID" value="QDV86616.1"/>
    <property type="molecule type" value="Genomic_DNA"/>
</dbReference>
<name>A0ABX5XZB5_9BACT</name>
<organism evidence="2 3">
    <name type="scientific">Stieleria magnilauensis</name>
    <dbReference type="NCBI Taxonomy" id="2527963"/>
    <lineage>
        <taxon>Bacteria</taxon>
        <taxon>Pseudomonadati</taxon>
        <taxon>Planctomycetota</taxon>
        <taxon>Planctomycetia</taxon>
        <taxon>Pirellulales</taxon>
        <taxon>Pirellulaceae</taxon>
        <taxon>Stieleria</taxon>
    </lineage>
</organism>
<proteinExistence type="predicted"/>